<evidence type="ECO:0000313" key="1">
    <source>
        <dbReference type="EMBL" id="RDY58479.1"/>
    </source>
</evidence>
<dbReference type="RefSeq" id="WP_147296677.1">
    <property type="nucleotide sequence ID" value="NZ_QTJX01000004.1"/>
</dbReference>
<dbReference type="AlphaFoldDB" id="A0A371JMV9"/>
<protein>
    <recommendedName>
        <fullName evidence="3">XRE family transcriptional regulator</fullName>
    </recommendedName>
</protein>
<accession>A0A371JMV9</accession>
<reference evidence="1 2" key="1">
    <citation type="submission" date="2018-08" db="EMBL/GenBank/DDBJ databases">
        <title>Muricauda nanhaiensis sp. nov., isolated from seawater of the South China Sea.</title>
        <authorList>
            <person name="Dang Y."/>
        </authorList>
    </citation>
    <scope>NUCLEOTIDE SEQUENCE [LARGE SCALE GENOMIC DNA]</scope>
    <source>
        <strain evidence="1 2">SM1704</strain>
    </source>
</reference>
<evidence type="ECO:0008006" key="3">
    <source>
        <dbReference type="Google" id="ProtNLM"/>
    </source>
</evidence>
<dbReference type="EMBL" id="QTJX01000004">
    <property type="protein sequence ID" value="RDY58479.1"/>
    <property type="molecule type" value="Genomic_DNA"/>
</dbReference>
<organism evidence="1 2">
    <name type="scientific">Flagellimonas nanhaiensis</name>
    <dbReference type="NCBI Taxonomy" id="2292706"/>
    <lineage>
        <taxon>Bacteria</taxon>
        <taxon>Pseudomonadati</taxon>
        <taxon>Bacteroidota</taxon>
        <taxon>Flavobacteriia</taxon>
        <taxon>Flavobacteriales</taxon>
        <taxon>Flavobacteriaceae</taxon>
        <taxon>Flagellimonas</taxon>
    </lineage>
</organism>
<gene>
    <name evidence="1" type="ORF">DX873_15880</name>
</gene>
<sequence>MIFFDYIKLDLDIRKKQYKNSMSEAEVCRQMSISRATLWRMSTGKPIDMSTFCKMATWTERPVGRYFSKSKGHA</sequence>
<name>A0A371JMV9_9FLAO</name>
<proteinExistence type="predicted"/>
<comment type="caution">
    <text evidence="1">The sequence shown here is derived from an EMBL/GenBank/DDBJ whole genome shotgun (WGS) entry which is preliminary data.</text>
</comment>
<keyword evidence="2" id="KW-1185">Reference proteome</keyword>
<dbReference type="Proteomes" id="UP000261828">
    <property type="component" value="Unassembled WGS sequence"/>
</dbReference>
<evidence type="ECO:0000313" key="2">
    <source>
        <dbReference type="Proteomes" id="UP000261828"/>
    </source>
</evidence>